<evidence type="ECO:0000256" key="1">
    <source>
        <dbReference type="ARBA" id="ARBA00022679"/>
    </source>
</evidence>
<dbReference type="InterPro" id="IPR016181">
    <property type="entry name" value="Acyl_CoA_acyltransferase"/>
</dbReference>
<dbReference type="SUPFAM" id="SSF55729">
    <property type="entry name" value="Acyl-CoA N-acyltransferases (Nat)"/>
    <property type="match status" value="1"/>
</dbReference>
<dbReference type="GO" id="GO:0016747">
    <property type="term" value="F:acyltransferase activity, transferring groups other than amino-acyl groups"/>
    <property type="evidence" value="ECO:0007669"/>
    <property type="project" value="InterPro"/>
</dbReference>
<dbReference type="Pfam" id="PF00583">
    <property type="entry name" value="Acetyltransf_1"/>
    <property type="match status" value="1"/>
</dbReference>
<dbReference type="RefSeq" id="WP_109769451.1">
    <property type="nucleotide sequence ID" value="NZ_JASHJQ010000001.1"/>
</dbReference>
<reference evidence="4 5" key="1">
    <citation type="journal article" date="2018" name="Int. J. Syst. Bacteriol.">
        <title>Oceaniradius stylonemae gen. nov., sp. nov., isolated from a red alga, Stylonema cornu-cervi.</title>
        <authorList>
            <person name="Jeong S."/>
        </authorList>
    </citation>
    <scope>NUCLEOTIDE SEQUENCE [LARGE SCALE GENOMIC DNA]</scope>
    <source>
        <strain evidence="4 5">StC1</strain>
    </source>
</reference>
<feature type="domain" description="N-acetyltransferase" evidence="3">
    <location>
        <begin position="6"/>
        <end position="168"/>
    </location>
</feature>
<comment type="caution">
    <text evidence="4">The sequence shown here is derived from an EMBL/GenBank/DDBJ whole genome shotgun (WGS) entry which is preliminary data.</text>
</comment>
<dbReference type="PANTHER" id="PTHR43877">
    <property type="entry name" value="AMINOALKYLPHOSPHONATE N-ACETYLTRANSFERASE-RELATED-RELATED"/>
    <property type="match status" value="1"/>
</dbReference>
<dbReference type="AlphaFoldDB" id="A0A3A8AC55"/>
<evidence type="ECO:0000256" key="2">
    <source>
        <dbReference type="ARBA" id="ARBA00023315"/>
    </source>
</evidence>
<accession>A0A3A8AC55</accession>
<name>A0A3A8AC55_9HYPH</name>
<keyword evidence="1 4" id="KW-0808">Transferase</keyword>
<dbReference type="Proteomes" id="UP000246132">
    <property type="component" value="Unassembled WGS sequence"/>
</dbReference>
<protein>
    <submittedName>
        <fullName evidence="4">N-acetyltransferase</fullName>
    </submittedName>
</protein>
<evidence type="ECO:0000313" key="5">
    <source>
        <dbReference type="Proteomes" id="UP000246132"/>
    </source>
</evidence>
<dbReference type="OrthoDB" id="9799154at2"/>
<sequence length="168" mass="18428">MTALTIDIRPADPRDAPGIAEVHAEAWQNAYAGIIPHTSLRGMIGRRDHRWWQRAIRRGTSVMVLDLGGMIAGYVTYGLNRARALPQDGEVYEIYLRPEYQGVGFGSRLFAAARGQLASHGCKGLVVWALAENIGATDFYRGQGGQPVAEGAEVFDGRKLAKIAYVWN</sequence>
<proteinExistence type="predicted"/>
<dbReference type="PROSITE" id="PS51186">
    <property type="entry name" value="GNAT"/>
    <property type="match status" value="1"/>
</dbReference>
<dbReference type="InterPro" id="IPR000182">
    <property type="entry name" value="GNAT_dom"/>
</dbReference>
<keyword evidence="5" id="KW-1185">Reference proteome</keyword>
<keyword evidence="2" id="KW-0012">Acyltransferase</keyword>
<organism evidence="4 5">
    <name type="scientific">Oceaniradius stylonematis</name>
    <dbReference type="NCBI Taxonomy" id="2184161"/>
    <lineage>
        <taxon>Bacteria</taxon>
        <taxon>Pseudomonadati</taxon>
        <taxon>Pseudomonadota</taxon>
        <taxon>Alphaproteobacteria</taxon>
        <taxon>Hyphomicrobiales</taxon>
        <taxon>Ahrensiaceae</taxon>
        <taxon>Oceaniradius</taxon>
    </lineage>
</organism>
<dbReference type="Gene3D" id="3.40.630.30">
    <property type="match status" value="1"/>
</dbReference>
<evidence type="ECO:0000259" key="3">
    <source>
        <dbReference type="PROSITE" id="PS51186"/>
    </source>
</evidence>
<dbReference type="InterPro" id="IPR050832">
    <property type="entry name" value="Bact_Acetyltransf"/>
</dbReference>
<dbReference type="EMBL" id="QFWV02000004">
    <property type="protein sequence ID" value="RKF07445.1"/>
    <property type="molecule type" value="Genomic_DNA"/>
</dbReference>
<gene>
    <name evidence="4" type="ORF">DEM25_006485</name>
</gene>
<dbReference type="CDD" id="cd04301">
    <property type="entry name" value="NAT_SF"/>
    <property type="match status" value="1"/>
</dbReference>
<evidence type="ECO:0000313" key="4">
    <source>
        <dbReference type="EMBL" id="RKF07445.1"/>
    </source>
</evidence>